<feature type="domain" description="O-antigen ligase-related" evidence="6">
    <location>
        <begin position="204"/>
        <end position="337"/>
    </location>
</feature>
<evidence type="ECO:0000256" key="4">
    <source>
        <dbReference type="ARBA" id="ARBA00023136"/>
    </source>
</evidence>
<accession>A0A0R2BEE0</accession>
<evidence type="ECO:0000256" key="2">
    <source>
        <dbReference type="ARBA" id="ARBA00022692"/>
    </source>
</evidence>
<evidence type="ECO:0000256" key="3">
    <source>
        <dbReference type="ARBA" id="ARBA00022989"/>
    </source>
</evidence>
<protein>
    <recommendedName>
        <fullName evidence="6">O-antigen ligase-related domain-containing protein</fullName>
    </recommendedName>
</protein>
<reference evidence="7 8" key="1">
    <citation type="journal article" date="2015" name="Genome Announc.">
        <title>Expanding the biotechnology potential of lactobacilli through comparative genomics of 213 strains and associated genera.</title>
        <authorList>
            <person name="Sun Z."/>
            <person name="Harris H.M."/>
            <person name="McCann A."/>
            <person name="Guo C."/>
            <person name="Argimon S."/>
            <person name="Zhang W."/>
            <person name="Yang X."/>
            <person name="Jeffery I.B."/>
            <person name="Cooney J.C."/>
            <person name="Kagawa T.F."/>
            <person name="Liu W."/>
            <person name="Song Y."/>
            <person name="Salvetti E."/>
            <person name="Wrobel A."/>
            <person name="Rasinkangas P."/>
            <person name="Parkhill J."/>
            <person name="Rea M.C."/>
            <person name="O'Sullivan O."/>
            <person name="Ritari J."/>
            <person name="Douillard F.P."/>
            <person name="Paul Ross R."/>
            <person name="Yang R."/>
            <person name="Briner A.E."/>
            <person name="Felis G.E."/>
            <person name="de Vos W.M."/>
            <person name="Barrangou R."/>
            <person name="Klaenhammer T.R."/>
            <person name="Caufield P.W."/>
            <person name="Cui Y."/>
            <person name="Zhang H."/>
            <person name="O'Toole P.W."/>
        </authorList>
    </citation>
    <scope>NUCLEOTIDE SEQUENCE [LARGE SCALE GENOMIC DNA]</scope>
    <source>
        <strain evidence="7 8">DSM 20452</strain>
    </source>
</reference>
<evidence type="ECO:0000259" key="6">
    <source>
        <dbReference type="Pfam" id="PF04932"/>
    </source>
</evidence>
<feature type="transmembrane region" description="Helical" evidence="5">
    <location>
        <begin position="35"/>
        <end position="55"/>
    </location>
</feature>
<feature type="transmembrane region" description="Helical" evidence="5">
    <location>
        <begin position="353"/>
        <end position="371"/>
    </location>
</feature>
<feature type="transmembrane region" description="Helical" evidence="5">
    <location>
        <begin position="113"/>
        <end position="135"/>
    </location>
</feature>
<feature type="transmembrane region" description="Helical" evidence="5">
    <location>
        <begin position="201"/>
        <end position="230"/>
    </location>
</feature>
<sequence length="398" mass="44832">MTWRTLVQNKPVLYFLLIPFFIPYSLKYIPSLTKVYELTSFWKLGAVMLIFFLYLLRGKISVIISMIWAINLLLLSSSVFNGLSDLNAYTDLLPALALPMLVELGIEADIAKIVHVTFVILATLTLVNFGLTLLYPQGLPFASLYTQIRNPLYFLGQDNGIVYNLLSLVGLNYVLAAQNYSIFKVKLLIGDYFIRLTPRIFIFNVVSILSMLLVGSATGLLVISSLIILLELSALANRKHNIWPLVSLYFSFFVFIIVLGDSNPLVADFTSLLGRDAGFTGRSLLWEQALELIKQKPLLGWGNDPEIIQIWGGYFSTHNQLLDIAARGGLLTLFLYICLHIYVFLILGRIPTTLANILFITIYCFLLGGLMEAGVRPTQYIFIALTYYACLDYKKPMI</sequence>
<evidence type="ECO:0000256" key="5">
    <source>
        <dbReference type="SAM" id="Phobius"/>
    </source>
</evidence>
<evidence type="ECO:0000313" key="8">
    <source>
        <dbReference type="Proteomes" id="UP000051612"/>
    </source>
</evidence>
<name>A0A0R2BEE0_9LACO</name>
<comment type="subcellular location">
    <subcellularLocation>
        <location evidence="1">Membrane</location>
        <topology evidence="1">Multi-pass membrane protein</topology>
    </subcellularLocation>
</comment>
<feature type="transmembrane region" description="Helical" evidence="5">
    <location>
        <begin position="12"/>
        <end position="29"/>
    </location>
</feature>
<gene>
    <name evidence="7" type="ORF">FC48_GL000330</name>
</gene>
<dbReference type="PATRIC" id="fig|1423772.3.peg.361"/>
<keyword evidence="3 5" id="KW-1133">Transmembrane helix</keyword>
<keyword evidence="2 5" id="KW-0812">Transmembrane</keyword>
<keyword evidence="4 5" id="KW-0472">Membrane</keyword>
<evidence type="ECO:0000256" key="1">
    <source>
        <dbReference type="ARBA" id="ARBA00004141"/>
    </source>
</evidence>
<dbReference type="EMBL" id="AYYN01000090">
    <property type="protein sequence ID" value="KRM74550.1"/>
    <property type="molecule type" value="Genomic_DNA"/>
</dbReference>
<dbReference type="AlphaFoldDB" id="A0A0R2BEE0"/>
<comment type="caution">
    <text evidence="7">The sequence shown here is derived from an EMBL/GenBank/DDBJ whole genome shotgun (WGS) entry which is preliminary data.</text>
</comment>
<dbReference type="Pfam" id="PF04932">
    <property type="entry name" value="Wzy_C"/>
    <property type="match status" value="1"/>
</dbReference>
<dbReference type="RefSeq" id="WP_056959133.1">
    <property type="nucleotide sequence ID" value="NZ_AYYN01000090.1"/>
</dbReference>
<feature type="transmembrane region" description="Helical" evidence="5">
    <location>
        <begin position="324"/>
        <end position="347"/>
    </location>
</feature>
<dbReference type="InterPro" id="IPR007016">
    <property type="entry name" value="O-antigen_ligase-rel_domated"/>
</dbReference>
<feature type="transmembrane region" description="Helical" evidence="5">
    <location>
        <begin position="161"/>
        <end position="180"/>
    </location>
</feature>
<dbReference type="Proteomes" id="UP000051612">
    <property type="component" value="Unassembled WGS sequence"/>
</dbReference>
<proteinExistence type="predicted"/>
<feature type="transmembrane region" description="Helical" evidence="5">
    <location>
        <begin position="62"/>
        <end position="80"/>
    </location>
</feature>
<dbReference type="GO" id="GO:0016020">
    <property type="term" value="C:membrane"/>
    <property type="evidence" value="ECO:0007669"/>
    <property type="project" value="UniProtKB-SubCell"/>
</dbReference>
<evidence type="ECO:0000313" key="7">
    <source>
        <dbReference type="EMBL" id="KRM74550.1"/>
    </source>
</evidence>
<feature type="transmembrane region" description="Helical" evidence="5">
    <location>
        <begin position="242"/>
        <end position="260"/>
    </location>
</feature>
<organism evidence="7 8">
    <name type="scientific">Ligilactobacillus murinus DSM 20452 = NBRC 14221</name>
    <dbReference type="NCBI Taxonomy" id="1423772"/>
    <lineage>
        <taxon>Bacteria</taxon>
        <taxon>Bacillati</taxon>
        <taxon>Bacillota</taxon>
        <taxon>Bacilli</taxon>
        <taxon>Lactobacillales</taxon>
        <taxon>Lactobacillaceae</taxon>
        <taxon>Ligilactobacillus</taxon>
    </lineage>
</organism>